<reference evidence="4 5" key="1">
    <citation type="submission" date="2023-12" db="EMBL/GenBank/DDBJ databases">
        <title>Baltic Sea Cyanobacteria.</title>
        <authorList>
            <person name="Delbaje E."/>
            <person name="Fewer D.P."/>
            <person name="Shishido T.K."/>
        </authorList>
    </citation>
    <scope>NUCLEOTIDE SEQUENCE [LARGE SCALE GENOMIC DNA]</scope>
    <source>
        <strain evidence="4 5">UHCC 0370</strain>
    </source>
</reference>
<dbReference type="InterPro" id="IPR001789">
    <property type="entry name" value="Sig_transdc_resp-reg_receiver"/>
</dbReference>
<evidence type="ECO:0000256" key="1">
    <source>
        <dbReference type="PROSITE-ProRule" id="PRU00169"/>
    </source>
</evidence>
<organism evidence="4 5">
    <name type="scientific">Pseudanabaena galeata UHCC 0370</name>
    <dbReference type="NCBI Taxonomy" id="3110310"/>
    <lineage>
        <taxon>Bacteria</taxon>
        <taxon>Bacillati</taxon>
        <taxon>Cyanobacteriota</taxon>
        <taxon>Cyanophyceae</taxon>
        <taxon>Pseudanabaenales</taxon>
        <taxon>Pseudanabaenaceae</taxon>
        <taxon>Pseudanabaena</taxon>
    </lineage>
</organism>
<dbReference type="Pfam" id="PF00072">
    <property type="entry name" value="Response_reg"/>
    <property type="match status" value="1"/>
</dbReference>
<dbReference type="InterPro" id="IPR051015">
    <property type="entry name" value="EvgA-like"/>
</dbReference>
<dbReference type="Proteomes" id="UP001301388">
    <property type="component" value="Unassembled WGS sequence"/>
</dbReference>
<evidence type="ECO:0000256" key="2">
    <source>
        <dbReference type="SAM" id="MobiDB-lite"/>
    </source>
</evidence>
<protein>
    <submittedName>
        <fullName evidence="4">DUF3685 domain-containing protein</fullName>
    </submittedName>
</protein>
<feature type="domain" description="Response regulatory" evidence="3">
    <location>
        <begin position="7"/>
        <end position="134"/>
    </location>
</feature>
<feature type="modified residue" description="4-aspartylphosphate" evidence="1">
    <location>
        <position position="59"/>
    </location>
</feature>
<gene>
    <name evidence="4" type="ORF">VB774_09395</name>
</gene>
<dbReference type="SMART" id="SM00448">
    <property type="entry name" value="REC"/>
    <property type="match status" value="1"/>
</dbReference>
<evidence type="ECO:0000313" key="5">
    <source>
        <dbReference type="Proteomes" id="UP001301388"/>
    </source>
</evidence>
<name>A0ABU5THX9_9CYAN</name>
<dbReference type="Pfam" id="PF12452">
    <property type="entry name" value="DUF3685"/>
    <property type="match status" value="1"/>
</dbReference>
<dbReference type="InterPro" id="IPR016837">
    <property type="entry name" value="Uncharacterised_Ycf55_cyanobac"/>
</dbReference>
<dbReference type="EMBL" id="JAYGIE010000039">
    <property type="protein sequence ID" value="MEA5477834.1"/>
    <property type="molecule type" value="Genomic_DNA"/>
</dbReference>
<proteinExistence type="predicted"/>
<dbReference type="PIRSF" id="PIRSF026434">
    <property type="entry name" value="RR_ycf55_prd"/>
    <property type="match status" value="1"/>
</dbReference>
<dbReference type="PANTHER" id="PTHR45566">
    <property type="entry name" value="HTH-TYPE TRANSCRIPTIONAL REGULATOR YHJB-RELATED"/>
    <property type="match status" value="1"/>
</dbReference>
<accession>A0ABU5THX9</accession>
<feature type="region of interest" description="Disordered" evidence="2">
    <location>
        <begin position="256"/>
        <end position="275"/>
    </location>
</feature>
<keyword evidence="5" id="KW-1185">Reference proteome</keyword>
<dbReference type="Gene3D" id="3.40.50.2300">
    <property type="match status" value="1"/>
</dbReference>
<dbReference type="SUPFAM" id="SSF52172">
    <property type="entry name" value="CheY-like"/>
    <property type="match status" value="1"/>
</dbReference>
<dbReference type="PROSITE" id="PS50110">
    <property type="entry name" value="RESPONSE_REGULATORY"/>
    <property type="match status" value="1"/>
</dbReference>
<dbReference type="InterPro" id="IPR022552">
    <property type="entry name" value="UPF_Ycf55"/>
</dbReference>
<dbReference type="InterPro" id="IPR011006">
    <property type="entry name" value="CheY-like_superfamily"/>
</dbReference>
<dbReference type="RefSeq" id="WP_281008577.1">
    <property type="nucleotide sequence ID" value="NZ_JAYGIE010000039.1"/>
</dbReference>
<dbReference type="CDD" id="cd17535">
    <property type="entry name" value="REC_NarL-like"/>
    <property type="match status" value="1"/>
</dbReference>
<dbReference type="PANTHER" id="PTHR45566:SF2">
    <property type="entry name" value="NARL SUBFAMILY"/>
    <property type="match status" value="1"/>
</dbReference>
<comment type="caution">
    <text evidence="4">The sequence shown here is derived from an EMBL/GenBank/DDBJ whole genome shotgun (WGS) entry which is preliminary data.</text>
</comment>
<dbReference type="InterPro" id="IPR058245">
    <property type="entry name" value="NreC/VraR/RcsB-like_REC"/>
</dbReference>
<sequence>MRDERYKLLLIDADRIFRMGMRSWLAQFPELEVVAEAETVAEAVEFLQGAGELDLVILDLNIGAKNSESAAIDRQSGLELCQRLKSEYPQLPILVLSSPQPSELVEMVLLAGVEGYCLKGNNPDELTTAIRLVASGNQYLDDRQRLVSQPSNQANRLMRNLPEQTVVAIVKRNFYLSGMRGIDRVLAEVKANLANANSDQISDQITKMVLAGQARELQAARWLVNRLWGQKTDPAMPAANADPNLDEIFASPVELSDRSTQKANNSSQEQSEEQSRNNALAVQASLWDKTVNKLQSSLLNISKTPLEIDILKDEKKRQLLYIALRQIEQSIADLRFSQIQPSQLELKISDILKSIWQDTVINFFGKYYVLSNADSEVNVVDVLLKDEEIVQTEFLDKIPQFDNLLSHLLFETELVIDDSSAAIGTPEAMQRVEMILDNLIIQIANAVIQPLLNNFANIEEIKHNFYRYNLLATREIERFRNDLSWKYRLEKYISEPQLIFESRHVLLTFADRGIKRITIYTPRNQELQQLEGVQLAVTLVLELQDAIAPRLKSAIAFIGSGFVYVLTNVIGRGIGLIGRGVVQGIGNAWQENRNKK</sequence>
<evidence type="ECO:0000313" key="4">
    <source>
        <dbReference type="EMBL" id="MEA5477834.1"/>
    </source>
</evidence>
<keyword evidence="1" id="KW-0597">Phosphoprotein</keyword>
<evidence type="ECO:0000259" key="3">
    <source>
        <dbReference type="PROSITE" id="PS50110"/>
    </source>
</evidence>